<organism evidence="1 2">
    <name type="scientific">Moorena producens PAL-8-15-08-1</name>
    <dbReference type="NCBI Taxonomy" id="1458985"/>
    <lineage>
        <taxon>Bacteria</taxon>
        <taxon>Bacillati</taxon>
        <taxon>Cyanobacteriota</taxon>
        <taxon>Cyanophyceae</taxon>
        <taxon>Coleofasciculales</taxon>
        <taxon>Coleofasciculaceae</taxon>
        <taxon>Moorena</taxon>
    </lineage>
</organism>
<dbReference type="EMBL" id="CP017599">
    <property type="protein sequence ID" value="AOX00416.1"/>
    <property type="molecule type" value="Genomic_DNA"/>
</dbReference>
<dbReference type="KEGG" id="mpro:BJP34_13980"/>
<evidence type="ECO:0000313" key="2">
    <source>
        <dbReference type="Proteomes" id="UP000177870"/>
    </source>
</evidence>
<reference evidence="2" key="1">
    <citation type="submission" date="2016-10" db="EMBL/GenBank/DDBJ databases">
        <title>Comparative genomics uncovers the prolific and rare metabolic potential of the cyanobacterial genus Moorea.</title>
        <authorList>
            <person name="Leao T."/>
            <person name="Castelao G."/>
            <person name="Korobeynikov A."/>
            <person name="Monroe E.A."/>
            <person name="Podell S."/>
            <person name="Glukhov E."/>
            <person name="Allen E."/>
            <person name="Gerwick W.H."/>
            <person name="Gerwick L."/>
        </authorList>
    </citation>
    <scope>NUCLEOTIDE SEQUENCE [LARGE SCALE GENOMIC DNA]</scope>
    <source>
        <strain evidence="2">PAL-8-15-08-1</strain>
    </source>
</reference>
<proteinExistence type="predicted"/>
<accession>A0A1D8TSK4</accession>
<dbReference type="AlphaFoldDB" id="A0A1D8TSK4"/>
<evidence type="ECO:0000313" key="1">
    <source>
        <dbReference type="EMBL" id="AOX00416.1"/>
    </source>
</evidence>
<gene>
    <name evidence="1" type="ORF">BJP34_13980</name>
</gene>
<sequence length="83" mass="8920">MGCGVTGVGEDLEIAMLVGTVESGFGPIGNRTGSLQIPFYFPHTPHPTPHTPHPVYFLALLSPPQVLGVRWQVLGMKNLKPKS</sequence>
<name>A0A1D8TSK4_9CYAN</name>
<protein>
    <submittedName>
        <fullName evidence="1">Uncharacterized protein</fullName>
    </submittedName>
</protein>
<dbReference type="Proteomes" id="UP000177870">
    <property type="component" value="Chromosome"/>
</dbReference>